<evidence type="ECO:0000256" key="4">
    <source>
        <dbReference type="ARBA" id="ARBA00022525"/>
    </source>
</evidence>
<comment type="subcellular location">
    <subcellularLocation>
        <location evidence="1">Cell membrane</location>
    </subcellularLocation>
    <subcellularLocation>
        <location evidence="2">Secreted</location>
    </subcellularLocation>
</comment>
<dbReference type="Pfam" id="PF00021">
    <property type="entry name" value="UPAR_LY6"/>
    <property type="match status" value="1"/>
</dbReference>
<reference evidence="9" key="1">
    <citation type="submission" date="2022-08" db="EMBL/GenBank/DDBJ databases">
        <title>Genome sequencing of akame (Lates japonicus).</title>
        <authorList>
            <person name="Hashiguchi Y."/>
            <person name="Takahashi H."/>
        </authorList>
    </citation>
    <scope>NUCLEOTIDE SEQUENCE</scope>
    <source>
        <strain evidence="9">Kochi</strain>
    </source>
</reference>
<dbReference type="InterPro" id="IPR016054">
    <property type="entry name" value="LY6_UPA_recep-like"/>
</dbReference>
<sequence>MGSSLRDDHSFSAYTLKCYECIPGLSGFCTDTAKQCPSQDYQCGAVKVTTYTGGSKESDISMKNCALAQECVEGSINFGVTRTTSKSSPNGKKCFTCDGQKCTATLNCEGNEDYCISTTVSVGGGKTTVKGCASKMMCVNTQTAQMTAAIGAEMSCCQGDYCNSASSTSAGLLLLVAPLISLVVFS</sequence>
<dbReference type="InterPro" id="IPR045860">
    <property type="entry name" value="Snake_toxin-like_sf"/>
</dbReference>
<evidence type="ECO:0000256" key="1">
    <source>
        <dbReference type="ARBA" id="ARBA00004236"/>
    </source>
</evidence>
<dbReference type="PANTHER" id="PTHR20914:SF26">
    <property type="entry name" value="PHOSPHOLIPASE A2 INHIBITOR CNF-LIKE"/>
    <property type="match status" value="1"/>
</dbReference>
<dbReference type="AlphaFoldDB" id="A0AAD3MHF3"/>
<evidence type="ECO:0000256" key="7">
    <source>
        <dbReference type="ARBA" id="ARBA00023180"/>
    </source>
</evidence>
<dbReference type="GO" id="GO:0005886">
    <property type="term" value="C:plasma membrane"/>
    <property type="evidence" value="ECO:0007669"/>
    <property type="project" value="UniProtKB-SubCell"/>
</dbReference>
<evidence type="ECO:0000313" key="9">
    <source>
        <dbReference type="EMBL" id="GLD54280.1"/>
    </source>
</evidence>
<dbReference type="PANTHER" id="PTHR20914">
    <property type="entry name" value="LY6/PLAUR DOMAIN-CONTAINING PROTEIN 8"/>
    <property type="match status" value="1"/>
</dbReference>
<keyword evidence="3" id="KW-1003">Cell membrane</keyword>
<keyword evidence="7" id="KW-0325">Glycoprotein</keyword>
<organism evidence="9 10">
    <name type="scientific">Lates japonicus</name>
    <name type="common">Japanese lates</name>
    <dbReference type="NCBI Taxonomy" id="270547"/>
    <lineage>
        <taxon>Eukaryota</taxon>
        <taxon>Metazoa</taxon>
        <taxon>Chordata</taxon>
        <taxon>Craniata</taxon>
        <taxon>Vertebrata</taxon>
        <taxon>Euteleostomi</taxon>
        <taxon>Actinopterygii</taxon>
        <taxon>Neopterygii</taxon>
        <taxon>Teleostei</taxon>
        <taxon>Neoteleostei</taxon>
        <taxon>Acanthomorphata</taxon>
        <taxon>Carangaria</taxon>
        <taxon>Carangaria incertae sedis</taxon>
        <taxon>Centropomidae</taxon>
        <taxon>Lates</taxon>
    </lineage>
</organism>
<feature type="domain" description="UPAR/Ly6" evidence="8">
    <location>
        <begin position="93"/>
        <end position="177"/>
    </location>
</feature>
<evidence type="ECO:0000256" key="2">
    <source>
        <dbReference type="ARBA" id="ARBA00004613"/>
    </source>
</evidence>
<evidence type="ECO:0000256" key="6">
    <source>
        <dbReference type="ARBA" id="ARBA00023136"/>
    </source>
</evidence>
<protein>
    <submittedName>
        <fullName evidence="9">Urokinase plasminogen activator surface receptor-like isoform X1</fullName>
    </submittedName>
</protein>
<dbReference type="Proteomes" id="UP001279410">
    <property type="component" value="Unassembled WGS sequence"/>
</dbReference>
<evidence type="ECO:0000259" key="8">
    <source>
        <dbReference type="SMART" id="SM00134"/>
    </source>
</evidence>
<evidence type="ECO:0000313" key="10">
    <source>
        <dbReference type="Proteomes" id="UP001279410"/>
    </source>
</evidence>
<keyword evidence="9" id="KW-0675">Receptor</keyword>
<dbReference type="InterPro" id="IPR035076">
    <property type="entry name" value="Toxin/TOLIP"/>
</dbReference>
<dbReference type="Pfam" id="PF00087">
    <property type="entry name" value="Toxin_TOLIP"/>
    <property type="match status" value="1"/>
</dbReference>
<evidence type="ECO:0000256" key="5">
    <source>
        <dbReference type="ARBA" id="ARBA00022729"/>
    </source>
</evidence>
<keyword evidence="10" id="KW-1185">Reference proteome</keyword>
<keyword evidence="6" id="KW-0472">Membrane</keyword>
<gene>
    <name evidence="9" type="ORF">AKAME5_002841600</name>
</gene>
<keyword evidence="4" id="KW-0964">Secreted</keyword>
<name>A0AAD3MHF3_LATJO</name>
<evidence type="ECO:0000256" key="3">
    <source>
        <dbReference type="ARBA" id="ARBA00022475"/>
    </source>
</evidence>
<dbReference type="SUPFAM" id="SSF57302">
    <property type="entry name" value="Snake toxin-like"/>
    <property type="match status" value="2"/>
</dbReference>
<dbReference type="EMBL" id="BRZM01004040">
    <property type="protein sequence ID" value="GLD54280.1"/>
    <property type="molecule type" value="Genomic_DNA"/>
</dbReference>
<dbReference type="GO" id="GO:0005576">
    <property type="term" value="C:extracellular region"/>
    <property type="evidence" value="ECO:0007669"/>
    <property type="project" value="UniProtKB-SubCell"/>
</dbReference>
<dbReference type="InterPro" id="IPR050918">
    <property type="entry name" value="CNF-like_PLA2_Inhibitor"/>
</dbReference>
<proteinExistence type="predicted"/>
<dbReference type="SMART" id="SM00134">
    <property type="entry name" value="LU"/>
    <property type="match status" value="1"/>
</dbReference>
<keyword evidence="5" id="KW-0732">Signal</keyword>
<accession>A0AAD3MHF3</accession>
<dbReference type="Gene3D" id="2.10.60.10">
    <property type="entry name" value="CD59"/>
    <property type="match status" value="2"/>
</dbReference>
<comment type="caution">
    <text evidence="9">The sequence shown here is derived from an EMBL/GenBank/DDBJ whole genome shotgun (WGS) entry which is preliminary data.</text>
</comment>